<evidence type="ECO:0000256" key="1">
    <source>
        <dbReference type="ARBA" id="ARBA00004245"/>
    </source>
</evidence>
<protein>
    <recommendedName>
        <fullName evidence="7">Kinesin motor domain-containing protein</fullName>
    </recommendedName>
</protein>
<feature type="domain" description="Kinesin motor" evidence="7">
    <location>
        <begin position="303"/>
        <end position="344"/>
    </location>
</feature>
<dbReference type="GO" id="GO:0007018">
    <property type="term" value="P:microtubule-based movement"/>
    <property type="evidence" value="ECO:0007669"/>
    <property type="project" value="InterPro"/>
</dbReference>
<organism evidence="8 9">
    <name type="scientific">Echeneis naucrates</name>
    <name type="common">Live sharksucker</name>
    <dbReference type="NCBI Taxonomy" id="173247"/>
    <lineage>
        <taxon>Eukaryota</taxon>
        <taxon>Metazoa</taxon>
        <taxon>Chordata</taxon>
        <taxon>Craniata</taxon>
        <taxon>Vertebrata</taxon>
        <taxon>Euteleostomi</taxon>
        <taxon>Actinopterygii</taxon>
        <taxon>Neopterygii</taxon>
        <taxon>Teleostei</taxon>
        <taxon>Neoteleostei</taxon>
        <taxon>Acanthomorphata</taxon>
        <taxon>Carangaria</taxon>
        <taxon>Carangiformes</taxon>
        <taxon>Echeneidae</taxon>
        <taxon>Echeneis</taxon>
    </lineage>
</organism>
<dbReference type="InParanoid" id="A0A665V726"/>
<dbReference type="AlphaFoldDB" id="A0A665V726"/>
<keyword evidence="3" id="KW-0067">ATP-binding</keyword>
<feature type="compositionally biased region" description="Basic and acidic residues" evidence="6">
    <location>
        <begin position="33"/>
        <end position="47"/>
    </location>
</feature>
<evidence type="ECO:0000256" key="6">
    <source>
        <dbReference type="SAM" id="MobiDB-lite"/>
    </source>
</evidence>
<feature type="coiled-coil region" evidence="5">
    <location>
        <begin position="61"/>
        <end position="178"/>
    </location>
</feature>
<evidence type="ECO:0000256" key="4">
    <source>
        <dbReference type="ARBA" id="ARBA00023212"/>
    </source>
</evidence>
<reference evidence="8" key="3">
    <citation type="submission" date="2025-09" db="UniProtKB">
        <authorList>
            <consortium name="Ensembl"/>
        </authorList>
    </citation>
    <scope>IDENTIFICATION</scope>
</reference>
<accession>A0A665V726</accession>
<feature type="compositionally biased region" description="Polar residues" evidence="6">
    <location>
        <begin position="379"/>
        <end position="388"/>
    </location>
</feature>
<feature type="region of interest" description="Disordered" evidence="6">
    <location>
        <begin position="1"/>
        <end position="47"/>
    </location>
</feature>
<keyword evidence="4" id="KW-0963">Cytoplasm</keyword>
<evidence type="ECO:0000256" key="5">
    <source>
        <dbReference type="SAM" id="Coils"/>
    </source>
</evidence>
<evidence type="ECO:0000256" key="2">
    <source>
        <dbReference type="ARBA" id="ARBA00022741"/>
    </source>
</evidence>
<dbReference type="InterPro" id="IPR001752">
    <property type="entry name" value="Kinesin_motor_dom"/>
</dbReference>
<comment type="subcellular location">
    <subcellularLocation>
        <location evidence="1">Cytoplasm</location>
        <location evidence="1">Cytoskeleton</location>
    </subcellularLocation>
</comment>
<keyword evidence="5" id="KW-0175">Coiled coil</keyword>
<dbReference type="InterPro" id="IPR027640">
    <property type="entry name" value="Kinesin-like_fam"/>
</dbReference>
<proteinExistence type="predicted"/>
<evidence type="ECO:0000313" key="9">
    <source>
        <dbReference type="Proteomes" id="UP000472264"/>
    </source>
</evidence>
<dbReference type="InterPro" id="IPR027417">
    <property type="entry name" value="P-loop_NTPase"/>
</dbReference>
<dbReference type="GO" id="GO:0005856">
    <property type="term" value="C:cytoskeleton"/>
    <property type="evidence" value="ECO:0007669"/>
    <property type="project" value="UniProtKB-SubCell"/>
</dbReference>
<evidence type="ECO:0000256" key="3">
    <source>
        <dbReference type="ARBA" id="ARBA00022840"/>
    </source>
</evidence>
<dbReference type="SUPFAM" id="SSF52540">
    <property type="entry name" value="P-loop containing nucleoside triphosphate hydrolases"/>
    <property type="match status" value="1"/>
</dbReference>
<dbReference type="Proteomes" id="UP000472264">
    <property type="component" value="Chromosome 11"/>
</dbReference>
<dbReference type="Gene3D" id="3.40.850.10">
    <property type="entry name" value="Kinesin motor domain"/>
    <property type="match status" value="1"/>
</dbReference>
<dbReference type="GO" id="GO:0005524">
    <property type="term" value="F:ATP binding"/>
    <property type="evidence" value="ECO:0007669"/>
    <property type="project" value="UniProtKB-KW"/>
</dbReference>
<dbReference type="Ensembl" id="ENSENLT00000028268.1">
    <property type="protein sequence ID" value="ENSENLP00000027435.1"/>
    <property type="gene ID" value="ENSENLG00000012319.1"/>
</dbReference>
<reference evidence="8" key="2">
    <citation type="submission" date="2025-08" db="UniProtKB">
        <authorList>
            <consortium name="Ensembl"/>
        </authorList>
    </citation>
    <scope>IDENTIFICATION</scope>
</reference>
<keyword evidence="9" id="KW-1185">Reference proteome</keyword>
<keyword evidence="2" id="KW-0547">Nucleotide-binding</keyword>
<dbReference type="GO" id="GO:0008017">
    <property type="term" value="F:microtubule binding"/>
    <property type="evidence" value="ECO:0007669"/>
    <property type="project" value="InterPro"/>
</dbReference>
<evidence type="ECO:0000259" key="7">
    <source>
        <dbReference type="Pfam" id="PF00225"/>
    </source>
</evidence>
<keyword evidence="4" id="KW-0206">Cytoskeleton</keyword>
<dbReference type="OMA" id="CENRHRV"/>
<name>A0A665V726_ECHNA</name>
<dbReference type="InterPro" id="IPR036961">
    <property type="entry name" value="Kinesin_motor_dom_sf"/>
</dbReference>
<gene>
    <name evidence="8" type="primary">LOC115051405</name>
</gene>
<feature type="region of interest" description="Disordered" evidence="6">
    <location>
        <begin position="360"/>
        <end position="404"/>
    </location>
</feature>
<dbReference type="Pfam" id="PF00225">
    <property type="entry name" value="Kinesin"/>
    <property type="match status" value="1"/>
</dbReference>
<feature type="compositionally biased region" description="Acidic residues" evidence="6">
    <location>
        <begin position="367"/>
        <end position="376"/>
    </location>
</feature>
<sequence>HSDHWSPRVTHHRSSRQDSSLKQHYRHGSIRRPTWDLKGKESNMDKTRGYQKRVKSVVHRNAALKGSLAESQTKAAEVEKQLSQIREYEEELQSLSGVRDELEKVSSERNTLQKELSNLEGKYKVMKTLRDSQETELQTLKMKLSVQESTLARVQATLRDTEEEVRCLKETVAQQNDDLHAGEMERRRLHNTIQELKVSHKDRLQHTTTFKLTQVNTGKTTDTQKNYNFSFGPKASQQELTCLIRYWTWSCENRHRVRASLLSFPFQGGTCAAKLEGNWDLLYTGKASKRPEHEIRKCLILLQVLGLIALANQNRSTAQTAQNDRSSRSHSVFQLDIEGINAGRDVKCKCDHSAWWSQGEHFREDSDGGDLSEVESDSNRSLVNENMASSSDSESESVPKKRSRLSLDTVDPDVLFTADVGLSGELRCPVFLLLLHCYVPCCLFLLL</sequence>
<dbReference type="PANTHER" id="PTHR47972">
    <property type="entry name" value="KINESIN-LIKE PROTEIN KLP-3"/>
    <property type="match status" value="1"/>
</dbReference>
<reference evidence="8" key="1">
    <citation type="submission" date="2021-04" db="EMBL/GenBank/DDBJ databases">
        <authorList>
            <consortium name="Wellcome Sanger Institute Data Sharing"/>
        </authorList>
    </citation>
    <scope>NUCLEOTIDE SEQUENCE [LARGE SCALE GENOMIC DNA]</scope>
</reference>
<evidence type="ECO:0000313" key="8">
    <source>
        <dbReference type="Ensembl" id="ENSENLP00000027435.1"/>
    </source>
</evidence>
<dbReference type="GO" id="GO:0003777">
    <property type="term" value="F:microtubule motor activity"/>
    <property type="evidence" value="ECO:0007669"/>
    <property type="project" value="InterPro"/>
</dbReference>